<evidence type="ECO:0000313" key="2">
    <source>
        <dbReference type="EMBL" id="MBB6062448.1"/>
    </source>
</evidence>
<sequence>MKTFKKIDIFLILAVILITVFFTLKTTNRENELFLVKLDGKIYTELKTPGVYPVKDKEGKILTIVHYDGENVWVTDSTCPLKICEKTGKIKRGGKIICVPNKIVIESQTQELQTW</sequence>
<keyword evidence="1" id="KW-0812">Transmembrane</keyword>
<dbReference type="InterPro" id="IPR038690">
    <property type="entry name" value="NusG_2_sf"/>
</dbReference>
<keyword evidence="1" id="KW-0472">Membrane</keyword>
<keyword evidence="1" id="KW-1133">Transmembrane helix</keyword>
<proteinExistence type="predicted"/>
<keyword evidence="3" id="KW-1185">Reference proteome</keyword>
<comment type="caution">
    <text evidence="2">The sequence shown here is derived from an EMBL/GenBank/DDBJ whole genome shotgun (WGS) entry which is preliminary data.</text>
</comment>
<dbReference type="AlphaFoldDB" id="A0A841GS94"/>
<dbReference type="Proteomes" id="UP000555828">
    <property type="component" value="Unassembled WGS sequence"/>
</dbReference>
<gene>
    <name evidence="2" type="ORF">HNP65_000886</name>
</gene>
<dbReference type="Pfam" id="PF07009">
    <property type="entry name" value="NusG_II"/>
    <property type="match status" value="1"/>
</dbReference>
<accession>A0A841GS94</accession>
<evidence type="ECO:0000313" key="3">
    <source>
        <dbReference type="Proteomes" id="UP000555828"/>
    </source>
</evidence>
<feature type="transmembrane region" description="Helical" evidence="1">
    <location>
        <begin position="7"/>
        <end position="24"/>
    </location>
</feature>
<reference evidence="2 3" key="1">
    <citation type="submission" date="2020-08" db="EMBL/GenBank/DDBJ databases">
        <title>Genomic Encyclopedia of Type Strains, Phase IV (KMG-IV): sequencing the most valuable type-strain genomes for metagenomic binning, comparative biology and taxonomic classification.</title>
        <authorList>
            <person name="Goeker M."/>
        </authorList>
    </citation>
    <scope>NUCLEOTIDE SEQUENCE [LARGE SCALE GENOMIC DNA]</scope>
    <source>
        <strain evidence="2 3">DSM 13481</strain>
    </source>
</reference>
<name>A0A841GS94_9BACT</name>
<dbReference type="Gene3D" id="2.60.320.10">
    <property type="entry name" value="N-utilization substance G protein NusG, insert domain"/>
    <property type="match status" value="1"/>
</dbReference>
<evidence type="ECO:0000256" key="1">
    <source>
        <dbReference type="SAM" id="Phobius"/>
    </source>
</evidence>
<dbReference type="RefSeq" id="WP_184619127.1">
    <property type="nucleotide sequence ID" value="NZ_JACHEX010000002.1"/>
</dbReference>
<protein>
    <recommendedName>
        <fullName evidence="4">NusG domain-containing protein</fullName>
    </recommendedName>
</protein>
<dbReference type="EMBL" id="JACHEX010000002">
    <property type="protein sequence ID" value="MBB6062448.1"/>
    <property type="molecule type" value="Genomic_DNA"/>
</dbReference>
<evidence type="ECO:0008006" key="4">
    <source>
        <dbReference type="Google" id="ProtNLM"/>
    </source>
</evidence>
<organism evidence="2 3">
    <name type="scientific">Thermosipho japonicus</name>
    <dbReference type="NCBI Taxonomy" id="90323"/>
    <lineage>
        <taxon>Bacteria</taxon>
        <taxon>Thermotogati</taxon>
        <taxon>Thermotogota</taxon>
        <taxon>Thermotogae</taxon>
        <taxon>Thermotogales</taxon>
        <taxon>Fervidobacteriaceae</taxon>
        <taxon>Thermosipho</taxon>
    </lineage>
</organism>